<dbReference type="InterPro" id="IPR003793">
    <property type="entry name" value="UPF0166"/>
</dbReference>
<keyword evidence="3" id="KW-1185">Reference proteome</keyword>
<dbReference type="PANTHER" id="PTHR35983:SF1">
    <property type="entry name" value="UPF0166 PROTEIN TM_0021"/>
    <property type="match status" value="1"/>
</dbReference>
<dbReference type="Proteomes" id="UP000225379">
    <property type="component" value="Unassembled WGS sequence"/>
</dbReference>
<accession>A0A2B8BEV4</accession>
<dbReference type="PANTHER" id="PTHR35983">
    <property type="entry name" value="UPF0166 PROTEIN TM_0021"/>
    <property type="match status" value="1"/>
</dbReference>
<dbReference type="EMBL" id="PDKW01000040">
    <property type="protein sequence ID" value="PGH57266.1"/>
    <property type="molecule type" value="Genomic_DNA"/>
</dbReference>
<protein>
    <submittedName>
        <fullName evidence="2">Uncharacterized protein</fullName>
    </submittedName>
</protein>
<dbReference type="AlphaFoldDB" id="A0A2B8BEV4"/>
<comment type="similarity">
    <text evidence="1">Belongs to the UPF0166 family.</text>
</comment>
<dbReference type="OrthoDB" id="9795599at2"/>
<comment type="caution">
    <text evidence="2">The sequence shown here is derived from an EMBL/GenBank/DDBJ whole genome shotgun (WGS) entry which is preliminary data.</text>
</comment>
<dbReference type="Gene3D" id="3.30.70.120">
    <property type="match status" value="1"/>
</dbReference>
<organism evidence="2 3">
    <name type="scientific">Azospirillum palustre</name>
    <dbReference type="NCBI Taxonomy" id="2044885"/>
    <lineage>
        <taxon>Bacteria</taxon>
        <taxon>Pseudomonadati</taxon>
        <taxon>Pseudomonadota</taxon>
        <taxon>Alphaproteobacteria</taxon>
        <taxon>Rhodospirillales</taxon>
        <taxon>Azospirillaceae</taxon>
        <taxon>Azospirillum</taxon>
    </lineage>
</organism>
<gene>
    <name evidence="2" type="ORF">CRT60_12470</name>
</gene>
<dbReference type="RefSeq" id="WP_098736718.1">
    <property type="nucleotide sequence ID" value="NZ_PDKW01000040.1"/>
</dbReference>
<dbReference type="InterPro" id="IPR011322">
    <property type="entry name" value="N-reg_PII-like_a/b"/>
</dbReference>
<dbReference type="InterPro" id="IPR015867">
    <property type="entry name" value="N-reg_PII/ATP_PRibTrfase_C"/>
</dbReference>
<evidence type="ECO:0000313" key="3">
    <source>
        <dbReference type="Proteomes" id="UP000225379"/>
    </source>
</evidence>
<name>A0A2B8BEV4_9PROT</name>
<evidence type="ECO:0000256" key="1">
    <source>
        <dbReference type="ARBA" id="ARBA00010554"/>
    </source>
</evidence>
<dbReference type="SUPFAM" id="SSF54913">
    <property type="entry name" value="GlnB-like"/>
    <property type="match status" value="1"/>
</dbReference>
<evidence type="ECO:0000313" key="2">
    <source>
        <dbReference type="EMBL" id="PGH57266.1"/>
    </source>
</evidence>
<dbReference type="Pfam" id="PF02641">
    <property type="entry name" value="DUF190"/>
    <property type="match status" value="1"/>
</dbReference>
<sequence length="114" mass="12661">MQIPMDAVLLRIHASERDRFEHQPFHEAVVMKAREAGLKGATVLRGVIGYGHDSRIHTAKILDLSIDLPLVIEIIDDEANITAFLPTLDGMMEFGLVTLEKVRVIRYGAPKDAA</sequence>
<reference evidence="3" key="1">
    <citation type="submission" date="2017-10" db="EMBL/GenBank/DDBJ databases">
        <authorList>
            <person name="Kravchenko I.K."/>
            <person name="Grouzdev D.S."/>
        </authorList>
    </citation>
    <scope>NUCLEOTIDE SEQUENCE [LARGE SCALE GENOMIC DNA]</scope>
    <source>
        <strain evidence="3">B2</strain>
    </source>
</reference>
<proteinExistence type="inferred from homology"/>